<gene>
    <name evidence="2" type="ORF">P353_19690</name>
</gene>
<dbReference type="Proteomes" id="UP000029553">
    <property type="component" value="Unassembled WGS sequence"/>
</dbReference>
<evidence type="ECO:0000313" key="2">
    <source>
        <dbReference type="EMBL" id="KGH27013.1"/>
    </source>
</evidence>
<evidence type="ECO:0000256" key="1">
    <source>
        <dbReference type="SAM" id="MobiDB-lite"/>
    </source>
</evidence>
<dbReference type="AlphaFoldDB" id="A0A096FBD3"/>
<name>A0A096FBD3_COMTE</name>
<proteinExistence type="predicted"/>
<accession>A0A096FBD3</accession>
<evidence type="ECO:0000313" key="3">
    <source>
        <dbReference type="Proteomes" id="UP000029553"/>
    </source>
</evidence>
<reference evidence="2 3" key="1">
    <citation type="submission" date="2013-09" db="EMBL/GenBank/DDBJ databases">
        <title>High correlation between genotypes and phenotypes of environmental bacteria Comamonas testosteroni strains.</title>
        <authorList>
            <person name="Liu L."/>
            <person name="Zhu W."/>
            <person name="Xia X."/>
            <person name="Xu B."/>
            <person name="Luo M."/>
            <person name="Wang G."/>
        </authorList>
    </citation>
    <scope>NUCLEOTIDE SEQUENCE [LARGE SCALE GENOMIC DNA]</scope>
    <source>
        <strain evidence="2 3">JL40</strain>
    </source>
</reference>
<organism evidence="2 3">
    <name type="scientific">Comamonas testosteroni</name>
    <name type="common">Pseudomonas testosteroni</name>
    <dbReference type="NCBI Taxonomy" id="285"/>
    <lineage>
        <taxon>Bacteria</taxon>
        <taxon>Pseudomonadati</taxon>
        <taxon>Pseudomonadota</taxon>
        <taxon>Betaproteobacteria</taxon>
        <taxon>Burkholderiales</taxon>
        <taxon>Comamonadaceae</taxon>
        <taxon>Comamonas</taxon>
    </lineage>
</organism>
<protein>
    <submittedName>
        <fullName evidence="2">Uncharacterized protein</fullName>
    </submittedName>
</protein>
<comment type="caution">
    <text evidence="2">The sequence shown here is derived from an EMBL/GenBank/DDBJ whole genome shotgun (WGS) entry which is preliminary data.</text>
</comment>
<dbReference type="EMBL" id="AWOR01000067">
    <property type="protein sequence ID" value="KGH27013.1"/>
    <property type="molecule type" value="Genomic_DNA"/>
</dbReference>
<sequence length="257" mass="27791">MNPHQEKRRAMGQMKACGGGGGGTSTSSSAIAYPDEIRPLLSNVANLSTQLANKTWQGYGGQRYADLNNTQQHALQGITDRATGGSDLWNQAQGNLQQMMGDQTNPYLDQQVANAQKSVVDNYNLTAKPQMESAMVGSGSFGNSGLQQMQQQSQNQLQQNLGNVATQMYGNAYNTNQANRLSALGMAQGFANQDYADLNQLLNAGNTLQDQAQNNADFNYEQWQQQQDDPYKKLQAMTGVMNNTAGSTTTTNQSGGK</sequence>
<dbReference type="RefSeq" id="WP_034372949.1">
    <property type="nucleotide sequence ID" value="NZ_AWOR01000067.1"/>
</dbReference>
<feature type="region of interest" description="Disordered" evidence="1">
    <location>
        <begin position="1"/>
        <end position="23"/>
    </location>
</feature>